<gene>
    <name evidence="1" type="ORF">ENT08_09265</name>
</gene>
<name>A0A7V4G9U6_9BACT</name>
<dbReference type="AlphaFoldDB" id="A0A7V4G9U6"/>
<reference evidence="1" key="1">
    <citation type="journal article" date="2020" name="mSystems">
        <title>Genome- and Community-Level Interaction Insights into Carbon Utilization and Element Cycling Functions of Hydrothermarchaeota in Hydrothermal Sediment.</title>
        <authorList>
            <person name="Zhou Z."/>
            <person name="Liu Y."/>
            <person name="Xu W."/>
            <person name="Pan J."/>
            <person name="Luo Z.H."/>
            <person name="Li M."/>
        </authorList>
    </citation>
    <scope>NUCLEOTIDE SEQUENCE [LARGE SCALE GENOMIC DNA]</scope>
    <source>
        <strain evidence="1">SpSt-548</strain>
    </source>
</reference>
<comment type="caution">
    <text evidence="1">The sequence shown here is derived from an EMBL/GenBank/DDBJ whole genome shotgun (WGS) entry which is preliminary data.</text>
</comment>
<evidence type="ECO:0000313" key="1">
    <source>
        <dbReference type="EMBL" id="HGS05902.1"/>
    </source>
</evidence>
<sequence>MVVCTEGQEMEAGGRREMAMARGKNVFPPGVRARLSGVSCPVATWSCFPGNRARTFAAGEEVRQALLEFKHTYKENRIIQRHGCMTPAQVRPEQSQAWPLAAGFKPYLCPKSCGPVHSLLNYSNKMSFLNEN</sequence>
<proteinExistence type="predicted"/>
<accession>A0A7V4G9U6</accession>
<dbReference type="EMBL" id="DSXI01000548">
    <property type="protein sequence ID" value="HGS05902.1"/>
    <property type="molecule type" value="Genomic_DNA"/>
</dbReference>
<organism evidence="1">
    <name type="scientific">Desulfobacca acetoxidans</name>
    <dbReference type="NCBI Taxonomy" id="60893"/>
    <lineage>
        <taxon>Bacteria</taxon>
        <taxon>Pseudomonadati</taxon>
        <taxon>Thermodesulfobacteriota</taxon>
        <taxon>Desulfobaccia</taxon>
        <taxon>Desulfobaccales</taxon>
        <taxon>Desulfobaccaceae</taxon>
        <taxon>Desulfobacca</taxon>
    </lineage>
</organism>
<protein>
    <submittedName>
        <fullName evidence="1">Uncharacterized protein</fullName>
    </submittedName>
</protein>